<keyword evidence="1" id="KW-0540">Nuclease</keyword>
<dbReference type="EMBL" id="CAMAPB010000023">
    <property type="protein sequence ID" value="CAH9058168.1"/>
    <property type="molecule type" value="Genomic_DNA"/>
</dbReference>
<dbReference type="GO" id="GO:0006308">
    <property type="term" value="P:DNA catabolic process"/>
    <property type="evidence" value="ECO:0007669"/>
    <property type="project" value="InterPro"/>
</dbReference>
<feature type="signal peptide" evidence="7">
    <location>
        <begin position="1"/>
        <end position="26"/>
    </location>
</feature>
<sequence>MQINVKYSLSLTLLISAIFASTDCNAWGQNGHRVVGKIAESHISENTKAALIPYLNGESLAQISTWPDEMRSAPGDFWQKKSSRWHYINADDNATFSFDHDHTKHKESVTNILEGIHYSIKVLKDDKSSLAAKQFSLRFLVHLVGDSHQPFHAGRAEDRGGNRVKVSFFNQQTNLHSLWDTKLVENENLSFTEYAQFINTNNSELISEYLHSTPTSWLEESHNLALQIYKSTDENISYDYIFTNTPIVKTRLQQAGIRLAGLLNTLFDPTNKKSKMALTQQIKK</sequence>
<dbReference type="Gene3D" id="1.10.575.10">
    <property type="entry name" value="P1 Nuclease"/>
    <property type="match status" value="1"/>
</dbReference>
<keyword evidence="7" id="KW-0732">Signal</keyword>
<evidence type="ECO:0000256" key="6">
    <source>
        <dbReference type="ARBA" id="ARBA00023180"/>
    </source>
</evidence>
<evidence type="ECO:0000256" key="2">
    <source>
        <dbReference type="ARBA" id="ARBA00022723"/>
    </source>
</evidence>
<dbReference type="InterPro" id="IPR008947">
    <property type="entry name" value="PLipase_C/P1_nuclease_dom_sf"/>
</dbReference>
<keyword evidence="3" id="KW-0255">Endonuclease</keyword>
<dbReference type="GO" id="GO:0003676">
    <property type="term" value="F:nucleic acid binding"/>
    <property type="evidence" value="ECO:0007669"/>
    <property type="project" value="InterPro"/>
</dbReference>
<keyword evidence="5" id="KW-1015">Disulfide bond</keyword>
<dbReference type="GO" id="GO:0016788">
    <property type="term" value="F:hydrolase activity, acting on ester bonds"/>
    <property type="evidence" value="ECO:0007669"/>
    <property type="project" value="InterPro"/>
</dbReference>
<dbReference type="PANTHER" id="PTHR33146:SF26">
    <property type="entry name" value="ENDONUCLEASE 4"/>
    <property type="match status" value="1"/>
</dbReference>
<evidence type="ECO:0000256" key="3">
    <source>
        <dbReference type="ARBA" id="ARBA00022759"/>
    </source>
</evidence>
<evidence type="ECO:0000256" key="4">
    <source>
        <dbReference type="ARBA" id="ARBA00022801"/>
    </source>
</evidence>
<keyword evidence="9" id="KW-1185">Reference proteome</keyword>
<dbReference type="Pfam" id="PF02265">
    <property type="entry name" value="S1-P1_nuclease"/>
    <property type="match status" value="1"/>
</dbReference>
<dbReference type="PANTHER" id="PTHR33146">
    <property type="entry name" value="ENDONUCLEASE 4"/>
    <property type="match status" value="1"/>
</dbReference>
<evidence type="ECO:0000313" key="9">
    <source>
        <dbReference type="Proteomes" id="UP001152447"/>
    </source>
</evidence>
<dbReference type="CDD" id="cd11010">
    <property type="entry name" value="S1-P1_nuclease"/>
    <property type="match status" value="1"/>
</dbReference>
<evidence type="ECO:0000256" key="5">
    <source>
        <dbReference type="ARBA" id="ARBA00023157"/>
    </source>
</evidence>
<dbReference type="GO" id="GO:0004519">
    <property type="term" value="F:endonuclease activity"/>
    <property type="evidence" value="ECO:0007669"/>
    <property type="project" value="UniProtKB-KW"/>
</dbReference>
<keyword evidence="2" id="KW-0479">Metal-binding</keyword>
<organism evidence="8 9">
    <name type="scientific">Pseudoalteromonas haloplanktis</name>
    <name type="common">Alteromonas haloplanktis</name>
    <dbReference type="NCBI Taxonomy" id="228"/>
    <lineage>
        <taxon>Bacteria</taxon>
        <taxon>Pseudomonadati</taxon>
        <taxon>Pseudomonadota</taxon>
        <taxon>Gammaproteobacteria</taxon>
        <taxon>Alteromonadales</taxon>
        <taxon>Pseudoalteromonadaceae</taxon>
        <taxon>Pseudoalteromonas</taxon>
    </lineage>
</organism>
<dbReference type="AlphaFoldDB" id="A0A9W4QXV8"/>
<gene>
    <name evidence="8" type="ORF">PSEHALCIP103_01805</name>
</gene>
<evidence type="ECO:0000256" key="7">
    <source>
        <dbReference type="SAM" id="SignalP"/>
    </source>
</evidence>
<evidence type="ECO:0000256" key="1">
    <source>
        <dbReference type="ARBA" id="ARBA00022722"/>
    </source>
</evidence>
<keyword evidence="4" id="KW-0378">Hydrolase</keyword>
<dbReference type="SUPFAM" id="SSF48537">
    <property type="entry name" value="Phospholipase C/P1 nuclease"/>
    <property type="match status" value="1"/>
</dbReference>
<keyword evidence="6" id="KW-0325">Glycoprotein</keyword>
<dbReference type="GO" id="GO:0046872">
    <property type="term" value="F:metal ion binding"/>
    <property type="evidence" value="ECO:0007669"/>
    <property type="project" value="UniProtKB-KW"/>
</dbReference>
<comment type="caution">
    <text evidence="8">The sequence shown here is derived from an EMBL/GenBank/DDBJ whole genome shotgun (WGS) entry which is preliminary data.</text>
</comment>
<proteinExistence type="predicted"/>
<dbReference type="InterPro" id="IPR003154">
    <property type="entry name" value="S1/P1nuclease"/>
</dbReference>
<dbReference type="Proteomes" id="UP001152447">
    <property type="component" value="Unassembled WGS sequence"/>
</dbReference>
<reference evidence="8" key="1">
    <citation type="submission" date="2022-07" db="EMBL/GenBank/DDBJ databases">
        <authorList>
            <person name="Criscuolo A."/>
        </authorList>
    </citation>
    <scope>NUCLEOTIDE SEQUENCE</scope>
    <source>
        <strain evidence="8">CIP103197</strain>
    </source>
</reference>
<feature type="chain" id="PRO_5040872925" description="S1/P1 Nuclease" evidence="7">
    <location>
        <begin position="27"/>
        <end position="284"/>
    </location>
</feature>
<evidence type="ECO:0000313" key="8">
    <source>
        <dbReference type="EMBL" id="CAH9058168.1"/>
    </source>
</evidence>
<evidence type="ECO:0008006" key="10">
    <source>
        <dbReference type="Google" id="ProtNLM"/>
    </source>
</evidence>
<dbReference type="RefSeq" id="WP_262976647.1">
    <property type="nucleotide sequence ID" value="NZ_CAMAPB010000023.1"/>
</dbReference>
<name>A0A9W4QXV8_PSEHA</name>
<protein>
    <recommendedName>
        <fullName evidence="10">S1/P1 Nuclease</fullName>
    </recommendedName>
</protein>
<accession>A0A9W4QXV8</accession>